<gene>
    <name evidence="1" type="ORF">MARGE09_P3450</name>
</gene>
<dbReference type="Pfam" id="PF06073">
    <property type="entry name" value="DUF934"/>
    <property type="match status" value="1"/>
</dbReference>
<dbReference type="AlphaFoldDB" id="A0AAN1WKH5"/>
<proteinExistence type="predicted"/>
<reference evidence="1 2" key="1">
    <citation type="journal article" date="2022" name="IScience">
        <title>An ultrasensitive nanofiber-based assay for enzymatic hydrolysis and deep-sea microbial degradation of cellulose.</title>
        <authorList>
            <person name="Tsudome M."/>
            <person name="Tachioka M."/>
            <person name="Miyazaki M."/>
            <person name="Uchimura K."/>
            <person name="Tsuda M."/>
            <person name="Takaki Y."/>
            <person name="Deguchi S."/>
        </authorList>
    </citation>
    <scope>NUCLEOTIDE SEQUENCE [LARGE SCALE GENOMIC DNA]</scope>
    <source>
        <strain evidence="1 2">GE09</strain>
    </source>
</reference>
<keyword evidence="2" id="KW-1185">Reference proteome</keyword>
<dbReference type="EMBL" id="AP023086">
    <property type="protein sequence ID" value="BCD99249.1"/>
    <property type="molecule type" value="Genomic_DNA"/>
</dbReference>
<dbReference type="PIRSF" id="PIRSF030820">
    <property type="entry name" value="UCP030820"/>
    <property type="match status" value="1"/>
</dbReference>
<dbReference type="KEGG" id="marq:MARGE09_P3450"/>
<accession>A0AAN1WKH5</accession>
<sequence length="162" mass="18158">MPKLIKNNAAQDNSWVTIADQEGLAKADLANGKYLVPLELWQQNTELHNANIGVWLNGDTNPSLLTQQLKSAPAIAIEFSAFADGRGFSLARILREDCDFSGELQATGEYMQDQLYYLKRCGFDAFAVPDDANIDSMLASLQDFTNNYQASHDEPRPLFRRR</sequence>
<dbReference type="RefSeq" id="WP_236984331.1">
    <property type="nucleotide sequence ID" value="NZ_AP023086.1"/>
</dbReference>
<dbReference type="Proteomes" id="UP001320119">
    <property type="component" value="Chromosome"/>
</dbReference>
<evidence type="ECO:0008006" key="3">
    <source>
        <dbReference type="Google" id="ProtNLM"/>
    </source>
</evidence>
<dbReference type="InterPro" id="IPR008318">
    <property type="entry name" value="UCP030820"/>
</dbReference>
<name>A0AAN1WKH5_9GAMM</name>
<evidence type="ECO:0000313" key="2">
    <source>
        <dbReference type="Proteomes" id="UP001320119"/>
    </source>
</evidence>
<organism evidence="1 2">
    <name type="scientific">Marinagarivorans cellulosilyticus</name>
    <dbReference type="NCBI Taxonomy" id="2721545"/>
    <lineage>
        <taxon>Bacteria</taxon>
        <taxon>Pseudomonadati</taxon>
        <taxon>Pseudomonadota</taxon>
        <taxon>Gammaproteobacteria</taxon>
        <taxon>Cellvibrionales</taxon>
        <taxon>Cellvibrionaceae</taxon>
        <taxon>Marinagarivorans</taxon>
    </lineage>
</organism>
<protein>
    <recommendedName>
        <fullName evidence="3">DUF934 domain-containing protein</fullName>
    </recommendedName>
</protein>
<evidence type="ECO:0000313" key="1">
    <source>
        <dbReference type="EMBL" id="BCD99249.1"/>
    </source>
</evidence>